<reference evidence="1 2" key="1">
    <citation type="submission" date="2014-03" db="EMBL/GenBank/DDBJ databases">
        <title>Genome sequence of Bordetella holmseii.</title>
        <authorList>
            <person name="Harvill E."/>
            <person name="Goodfield L.L."/>
            <person name="Ivanov Y."/>
            <person name="Meyer J.A."/>
            <person name="Newth C."/>
            <person name="Cassiday P."/>
            <person name="Tondella M.L."/>
            <person name="Liao P."/>
            <person name="Zimmerman J."/>
            <person name="Meert K."/>
            <person name="Wessel D."/>
            <person name="Berger J."/>
            <person name="Dean J.M."/>
            <person name="Holubkov R."/>
            <person name="Burr J."/>
            <person name="Liu T."/>
            <person name="Brinkac L.M."/>
            <person name="Sanka R."/>
            <person name="Kim M."/>
            <person name="Losada L."/>
        </authorList>
    </citation>
    <scope>NUCLEOTIDE SEQUENCE [LARGE SCALE GENOMIC DNA]</scope>
    <source>
        <strain evidence="1 2">CDC-H585-BH</strain>
    </source>
</reference>
<dbReference type="Proteomes" id="UP000026682">
    <property type="component" value="Unassembled WGS sequence"/>
</dbReference>
<dbReference type="AlphaFoldDB" id="A0A158M823"/>
<dbReference type="EMBL" id="JFZZ01000016">
    <property type="protein sequence ID" value="KAK98564.1"/>
    <property type="molecule type" value="Genomic_DNA"/>
</dbReference>
<comment type="caution">
    <text evidence="1">The sequence shown here is derived from an EMBL/GenBank/DDBJ whole genome shotgun (WGS) entry which is preliminary data.</text>
</comment>
<accession>A0A158M823</accession>
<proteinExistence type="predicted"/>
<protein>
    <submittedName>
        <fullName evidence="1">Uncharacterized protein</fullName>
    </submittedName>
</protein>
<gene>
    <name evidence="1" type="ORF">L497_3635</name>
</gene>
<sequence>MRLSAAEILFAAFEWLGESCGNARSARVAIPGAALRAAIPEKNWHPA</sequence>
<organism evidence="1 2">
    <name type="scientific">Bordetella holmesii CDC-H585-BH</name>
    <dbReference type="NCBI Taxonomy" id="1331206"/>
    <lineage>
        <taxon>Bacteria</taxon>
        <taxon>Pseudomonadati</taxon>
        <taxon>Pseudomonadota</taxon>
        <taxon>Betaproteobacteria</taxon>
        <taxon>Burkholderiales</taxon>
        <taxon>Alcaligenaceae</taxon>
        <taxon>Bordetella</taxon>
    </lineage>
</organism>
<evidence type="ECO:0000313" key="1">
    <source>
        <dbReference type="EMBL" id="KAK98564.1"/>
    </source>
</evidence>
<name>A0A158M823_9BORD</name>
<evidence type="ECO:0000313" key="2">
    <source>
        <dbReference type="Proteomes" id="UP000026682"/>
    </source>
</evidence>